<dbReference type="InterPro" id="IPR036942">
    <property type="entry name" value="Beta-barrel_TonB_sf"/>
</dbReference>
<keyword evidence="2 10" id="KW-0813">Transport</keyword>
<evidence type="ECO:0000313" key="16">
    <source>
        <dbReference type="Proteomes" id="UP000271010"/>
    </source>
</evidence>
<evidence type="ECO:0000256" key="3">
    <source>
        <dbReference type="ARBA" id="ARBA00022452"/>
    </source>
</evidence>
<keyword evidence="6 11" id="KW-0798">TonB box</keyword>
<reference evidence="15 16" key="1">
    <citation type="submission" date="2018-11" db="EMBL/GenBank/DDBJ databases">
        <title>Rufibacter latericius sp. nov., isolated from water in Baiyang Lake.</title>
        <authorList>
            <person name="Yang Y."/>
        </authorList>
    </citation>
    <scope>NUCLEOTIDE SEQUENCE [LARGE SCALE GENOMIC DNA]</scope>
    <source>
        <strain evidence="15 16">MCC P1</strain>
    </source>
</reference>
<dbReference type="InterPro" id="IPR008969">
    <property type="entry name" value="CarboxyPept-like_regulatory"/>
</dbReference>
<evidence type="ECO:0000256" key="4">
    <source>
        <dbReference type="ARBA" id="ARBA00022692"/>
    </source>
</evidence>
<feature type="domain" description="TonB-dependent receptor-like beta-barrel" evidence="13">
    <location>
        <begin position="262"/>
        <end position="763"/>
    </location>
</feature>
<protein>
    <submittedName>
        <fullName evidence="15">TonB-dependent receptor</fullName>
    </submittedName>
</protein>
<evidence type="ECO:0000259" key="13">
    <source>
        <dbReference type="Pfam" id="PF00593"/>
    </source>
</evidence>
<dbReference type="Proteomes" id="UP000271010">
    <property type="component" value="Unassembled WGS sequence"/>
</dbReference>
<dbReference type="Pfam" id="PF00593">
    <property type="entry name" value="TonB_dep_Rec_b-barrel"/>
    <property type="match status" value="1"/>
</dbReference>
<name>A0A3M9MTF3_9BACT</name>
<evidence type="ECO:0000256" key="8">
    <source>
        <dbReference type="ARBA" id="ARBA00023170"/>
    </source>
</evidence>
<dbReference type="Pfam" id="PF07715">
    <property type="entry name" value="Plug"/>
    <property type="match status" value="1"/>
</dbReference>
<dbReference type="GO" id="GO:0009279">
    <property type="term" value="C:cell outer membrane"/>
    <property type="evidence" value="ECO:0007669"/>
    <property type="project" value="UniProtKB-SubCell"/>
</dbReference>
<comment type="caution">
    <text evidence="15">The sequence shown here is derived from an EMBL/GenBank/DDBJ whole genome shotgun (WGS) entry which is preliminary data.</text>
</comment>
<evidence type="ECO:0000256" key="9">
    <source>
        <dbReference type="ARBA" id="ARBA00023237"/>
    </source>
</evidence>
<keyword evidence="3 10" id="KW-1134">Transmembrane beta strand</keyword>
<keyword evidence="4 10" id="KW-0812">Transmembrane</keyword>
<dbReference type="PROSITE" id="PS52016">
    <property type="entry name" value="TONB_DEPENDENT_REC_3"/>
    <property type="match status" value="1"/>
</dbReference>
<dbReference type="OrthoDB" id="9795928at2"/>
<keyword evidence="9 10" id="KW-0998">Cell outer membrane</keyword>
<dbReference type="Pfam" id="PF13715">
    <property type="entry name" value="CarbopepD_reg_2"/>
    <property type="match status" value="1"/>
</dbReference>
<keyword evidence="5 12" id="KW-0732">Signal</keyword>
<evidence type="ECO:0000256" key="12">
    <source>
        <dbReference type="SAM" id="SignalP"/>
    </source>
</evidence>
<keyword evidence="8 15" id="KW-0675">Receptor</keyword>
<keyword evidence="16" id="KW-1185">Reference proteome</keyword>
<gene>
    <name evidence="15" type="ORF">EFA69_19855</name>
</gene>
<dbReference type="Gene3D" id="2.170.130.10">
    <property type="entry name" value="TonB-dependent receptor, plug domain"/>
    <property type="match status" value="1"/>
</dbReference>
<dbReference type="RefSeq" id="WP_123134938.1">
    <property type="nucleotide sequence ID" value="NZ_RJJE01000017.1"/>
</dbReference>
<comment type="subcellular location">
    <subcellularLocation>
        <location evidence="1 10">Cell outer membrane</location>
        <topology evidence="1 10">Multi-pass membrane protein</topology>
    </subcellularLocation>
</comment>
<evidence type="ECO:0000259" key="14">
    <source>
        <dbReference type="Pfam" id="PF07715"/>
    </source>
</evidence>
<dbReference type="GO" id="GO:0044718">
    <property type="term" value="P:siderophore transmembrane transport"/>
    <property type="evidence" value="ECO:0007669"/>
    <property type="project" value="TreeGrafter"/>
</dbReference>
<evidence type="ECO:0000256" key="10">
    <source>
        <dbReference type="PROSITE-ProRule" id="PRU01360"/>
    </source>
</evidence>
<accession>A0A3M9MTF3</accession>
<dbReference type="InterPro" id="IPR037066">
    <property type="entry name" value="Plug_dom_sf"/>
</dbReference>
<evidence type="ECO:0000256" key="5">
    <source>
        <dbReference type="ARBA" id="ARBA00022729"/>
    </source>
</evidence>
<feature type="signal peptide" evidence="12">
    <location>
        <begin position="1"/>
        <end position="18"/>
    </location>
</feature>
<feature type="domain" description="TonB-dependent receptor plug" evidence="14">
    <location>
        <begin position="117"/>
        <end position="221"/>
    </location>
</feature>
<dbReference type="InterPro" id="IPR012910">
    <property type="entry name" value="Plug_dom"/>
</dbReference>
<evidence type="ECO:0000256" key="1">
    <source>
        <dbReference type="ARBA" id="ARBA00004571"/>
    </source>
</evidence>
<dbReference type="AlphaFoldDB" id="A0A3M9MTF3"/>
<evidence type="ECO:0000256" key="6">
    <source>
        <dbReference type="ARBA" id="ARBA00023077"/>
    </source>
</evidence>
<keyword evidence="7 10" id="KW-0472">Membrane</keyword>
<organism evidence="15 16">
    <name type="scientific">Rufibacter immobilis</name>
    <dbReference type="NCBI Taxonomy" id="1348778"/>
    <lineage>
        <taxon>Bacteria</taxon>
        <taxon>Pseudomonadati</taxon>
        <taxon>Bacteroidota</taxon>
        <taxon>Cytophagia</taxon>
        <taxon>Cytophagales</taxon>
        <taxon>Hymenobacteraceae</taxon>
        <taxon>Rufibacter</taxon>
    </lineage>
</organism>
<dbReference type="EMBL" id="RJJE01000017">
    <property type="protein sequence ID" value="RNI28477.1"/>
    <property type="molecule type" value="Genomic_DNA"/>
</dbReference>
<dbReference type="Gene3D" id="2.40.170.20">
    <property type="entry name" value="TonB-dependent receptor, beta-barrel domain"/>
    <property type="match status" value="1"/>
</dbReference>
<dbReference type="InterPro" id="IPR000531">
    <property type="entry name" value="Beta-barrel_TonB"/>
</dbReference>
<proteinExistence type="inferred from homology"/>
<dbReference type="SUPFAM" id="SSF49464">
    <property type="entry name" value="Carboxypeptidase regulatory domain-like"/>
    <property type="match status" value="1"/>
</dbReference>
<sequence>MKLTLFLLLFSFAMNALGQNVSLSGKITDERNNPLPGVTVRLSPSMLATQSDASGYFTFPHVPAGHYSLTFSYTGYRQQVVPVHLVGGGTEVNINLYPAPQELGEVVVAGDRTEFRKREESMNVEVVNEVYIRRNLGGSLMKSLERQPGIKTIGIGSGQSKPLIRGLGFNRVVVVENGVKHEGQQWGVDHGLEIDQFAASQVELIKGAASFVYGSDAIAGAIDIKPHPVPPKHTLGGAVDIIGKTNNNLYGTSLNLYGRKERWFFDSRVTRLDYADYRVPTSRVYVYDYAVDLKDNRLRNTAGHETNLHLSTGVVEEKYRSVFYLSNTYSKSGFFANAHGLEPRRVNTEEQDASHRDILMPYQKVNHFKLINRSSFSLPGHEVEAELGYQKNFRQEFSPYVNHGYMPPLYPTRMRTPQTLEREFEKQVYSLNIKDNMAWGRHTLAAGVNTEYQDNSIGGWSFLVPAFRQFSAGAFLYDKFTLNEHWLLHGALRYDYGKIKITKYTDWFNSDVQTQEGTVSQALVRADSLQRQFQSFIWSAGFNYNREKLQLKANLGKSFRMPIAKELAANGVNYHYFSYEKGDPGLSPEQSYQLDVSVTWTQPKWSVQLSSFYNYFPNYIYLNPTSRHDYYYGAGNQVFQYAQSSVMRYGAEFEAKYRFLKHWSTEFLAEYLYSEQLSGEKKGYTLPFSPPPTAIINISYEPQFSRGPKNTYFSLDYRLTGSQYRIVPPEKKTPASQVLNFSAGTTLRVSRQELSISVQAQNLLNTRYLNHTSFYRLIELPEAGRNIILSLKVPFTLLRHD</sequence>
<dbReference type="PANTHER" id="PTHR30069">
    <property type="entry name" value="TONB-DEPENDENT OUTER MEMBRANE RECEPTOR"/>
    <property type="match status" value="1"/>
</dbReference>
<dbReference type="SUPFAM" id="SSF56935">
    <property type="entry name" value="Porins"/>
    <property type="match status" value="1"/>
</dbReference>
<feature type="chain" id="PRO_5018320897" evidence="12">
    <location>
        <begin position="19"/>
        <end position="801"/>
    </location>
</feature>
<evidence type="ECO:0000313" key="15">
    <source>
        <dbReference type="EMBL" id="RNI28477.1"/>
    </source>
</evidence>
<dbReference type="Gene3D" id="2.60.40.1120">
    <property type="entry name" value="Carboxypeptidase-like, regulatory domain"/>
    <property type="match status" value="1"/>
</dbReference>
<evidence type="ECO:0000256" key="11">
    <source>
        <dbReference type="RuleBase" id="RU003357"/>
    </source>
</evidence>
<dbReference type="InterPro" id="IPR039426">
    <property type="entry name" value="TonB-dep_rcpt-like"/>
</dbReference>
<dbReference type="PANTHER" id="PTHR30069:SF29">
    <property type="entry name" value="HEMOGLOBIN AND HEMOGLOBIN-HAPTOGLOBIN-BINDING PROTEIN 1-RELATED"/>
    <property type="match status" value="1"/>
</dbReference>
<comment type="similarity">
    <text evidence="10 11">Belongs to the TonB-dependent receptor family.</text>
</comment>
<evidence type="ECO:0000256" key="2">
    <source>
        <dbReference type="ARBA" id="ARBA00022448"/>
    </source>
</evidence>
<evidence type="ECO:0000256" key="7">
    <source>
        <dbReference type="ARBA" id="ARBA00023136"/>
    </source>
</evidence>
<dbReference type="GO" id="GO:0015344">
    <property type="term" value="F:siderophore uptake transmembrane transporter activity"/>
    <property type="evidence" value="ECO:0007669"/>
    <property type="project" value="TreeGrafter"/>
</dbReference>